<evidence type="ECO:0000313" key="1">
    <source>
        <dbReference type="EMBL" id="MBB6261018.1"/>
    </source>
</evidence>
<dbReference type="RefSeq" id="WP_184221987.1">
    <property type="nucleotide sequence ID" value="NZ_JACIIU010000005.1"/>
</dbReference>
<evidence type="ECO:0000313" key="2">
    <source>
        <dbReference type="Proteomes" id="UP000555393"/>
    </source>
</evidence>
<proteinExistence type="predicted"/>
<dbReference type="Proteomes" id="UP000555393">
    <property type="component" value="Unassembled WGS sequence"/>
</dbReference>
<dbReference type="AlphaFoldDB" id="A0A841M4D5"/>
<sequence length="114" mass="12343">MPYPATIKQLPEQVAEMVELAGSDAAILEAQIAQFAIADWLWQMIETKSAEQDCAYYARGDLAPHYRAALEAGFSPGAAGYARDTILAMAPWPFRLEDVRCPLQIGGGKSAQLG</sequence>
<organism evidence="1 2">
    <name type="scientific">Paenochrobactrum gallinarii</name>
    <dbReference type="NCBI Taxonomy" id="643673"/>
    <lineage>
        <taxon>Bacteria</taxon>
        <taxon>Pseudomonadati</taxon>
        <taxon>Pseudomonadota</taxon>
        <taxon>Alphaproteobacteria</taxon>
        <taxon>Hyphomicrobiales</taxon>
        <taxon>Brucellaceae</taxon>
        <taxon>Paenochrobactrum</taxon>
    </lineage>
</organism>
<protein>
    <submittedName>
        <fullName evidence="1">Uncharacterized protein</fullName>
    </submittedName>
</protein>
<name>A0A841M4D5_9HYPH</name>
<comment type="caution">
    <text evidence="1">The sequence shown here is derived from an EMBL/GenBank/DDBJ whole genome shotgun (WGS) entry which is preliminary data.</text>
</comment>
<keyword evidence="2" id="KW-1185">Reference proteome</keyword>
<dbReference type="EMBL" id="JACIIU010000005">
    <property type="protein sequence ID" value="MBB6261018.1"/>
    <property type="molecule type" value="Genomic_DNA"/>
</dbReference>
<gene>
    <name evidence="1" type="ORF">FHS77_001566</name>
</gene>
<accession>A0A841M4D5</accession>
<reference evidence="1 2" key="1">
    <citation type="submission" date="2020-08" db="EMBL/GenBank/DDBJ databases">
        <title>Genomic Encyclopedia of Type Strains, Phase IV (KMG-IV): sequencing the most valuable type-strain genomes for metagenomic binning, comparative biology and taxonomic classification.</title>
        <authorList>
            <person name="Goeker M."/>
        </authorList>
    </citation>
    <scope>NUCLEOTIDE SEQUENCE [LARGE SCALE GENOMIC DNA]</scope>
    <source>
        <strain evidence="1 2">DSM 22336</strain>
    </source>
</reference>